<dbReference type="SFLD" id="SFLDG01129">
    <property type="entry name" value="C1.5:_HAD__Beta-PGM__Phosphata"/>
    <property type="match status" value="1"/>
</dbReference>
<dbReference type="InterPro" id="IPR006439">
    <property type="entry name" value="HAD-SF_hydro_IA"/>
</dbReference>
<dbReference type="SUPFAM" id="SSF56784">
    <property type="entry name" value="HAD-like"/>
    <property type="match status" value="1"/>
</dbReference>
<dbReference type="RefSeq" id="WP_203730620.1">
    <property type="nucleotide sequence ID" value="NZ_BAAATX010000029.1"/>
</dbReference>
<evidence type="ECO:0000313" key="1">
    <source>
        <dbReference type="EMBL" id="GIE04134.1"/>
    </source>
</evidence>
<dbReference type="InterPro" id="IPR023214">
    <property type="entry name" value="HAD_sf"/>
</dbReference>
<dbReference type="Proteomes" id="UP000637628">
    <property type="component" value="Unassembled WGS sequence"/>
</dbReference>
<name>A0ABQ3Z2S5_9ACTN</name>
<organism evidence="1 2">
    <name type="scientific">Paractinoplanes durhamensis</name>
    <dbReference type="NCBI Taxonomy" id="113563"/>
    <lineage>
        <taxon>Bacteria</taxon>
        <taxon>Bacillati</taxon>
        <taxon>Actinomycetota</taxon>
        <taxon>Actinomycetes</taxon>
        <taxon>Micromonosporales</taxon>
        <taxon>Micromonosporaceae</taxon>
        <taxon>Paractinoplanes</taxon>
    </lineage>
</organism>
<reference evidence="1 2" key="1">
    <citation type="submission" date="2021-01" db="EMBL/GenBank/DDBJ databases">
        <title>Whole genome shotgun sequence of Actinoplanes durhamensis NBRC 14914.</title>
        <authorList>
            <person name="Komaki H."/>
            <person name="Tamura T."/>
        </authorList>
    </citation>
    <scope>NUCLEOTIDE SEQUENCE [LARGE SCALE GENOMIC DNA]</scope>
    <source>
        <strain evidence="1 2">NBRC 14914</strain>
    </source>
</reference>
<dbReference type="Gene3D" id="1.10.150.240">
    <property type="entry name" value="Putative phosphatase, domain 2"/>
    <property type="match status" value="1"/>
</dbReference>
<gene>
    <name evidence="1" type="ORF">Adu01nite_54840</name>
</gene>
<keyword evidence="2" id="KW-1185">Reference proteome</keyword>
<dbReference type="PRINTS" id="PR00413">
    <property type="entry name" value="HADHALOGNASE"/>
</dbReference>
<dbReference type="CDD" id="cd02603">
    <property type="entry name" value="HAD_sEH-N_like"/>
    <property type="match status" value="1"/>
</dbReference>
<dbReference type="InterPro" id="IPR023198">
    <property type="entry name" value="PGP-like_dom2"/>
</dbReference>
<dbReference type="NCBIfam" id="TIGR01509">
    <property type="entry name" value="HAD-SF-IA-v3"/>
    <property type="match status" value="1"/>
</dbReference>
<dbReference type="PANTHER" id="PTHR43611:SF3">
    <property type="entry name" value="FLAVIN MONONUCLEOTIDE HYDROLASE 1, CHLOROPLATIC"/>
    <property type="match status" value="1"/>
</dbReference>
<dbReference type="Pfam" id="PF00702">
    <property type="entry name" value="Hydrolase"/>
    <property type="match status" value="1"/>
</dbReference>
<proteinExistence type="predicted"/>
<sequence>MTIRAVVFDIGGVLAIDEPMDFDARWEATLGLAAGTIGTVMADVWAAGAIGKVTEAEVNDAMRDRLRLTAGQVEAIMADMWRQYLGVANTELIEYARGLRPRYRTGILSNSFVGAREREQSAYGLEDLVDDLIYSHEAGMNKPDPALWELACRRFGVEPAEMVFLDNAPRLVDAARDVGIRAVLYESPGQSIAAIEKVLAR</sequence>
<evidence type="ECO:0000313" key="2">
    <source>
        <dbReference type="Proteomes" id="UP000637628"/>
    </source>
</evidence>
<protein>
    <submittedName>
        <fullName evidence="1">Haloacid dehalogenase</fullName>
    </submittedName>
</protein>
<dbReference type="SFLD" id="SFLDS00003">
    <property type="entry name" value="Haloacid_Dehalogenase"/>
    <property type="match status" value="1"/>
</dbReference>
<dbReference type="Gene3D" id="3.40.50.1000">
    <property type="entry name" value="HAD superfamily/HAD-like"/>
    <property type="match status" value="1"/>
</dbReference>
<dbReference type="InterPro" id="IPR036412">
    <property type="entry name" value="HAD-like_sf"/>
</dbReference>
<comment type="caution">
    <text evidence="1">The sequence shown here is derived from an EMBL/GenBank/DDBJ whole genome shotgun (WGS) entry which is preliminary data.</text>
</comment>
<accession>A0ABQ3Z2S5</accession>
<dbReference type="PANTHER" id="PTHR43611">
    <property type="entry name" value="ALPHA-D-GLUCOSE 1-PHOSPHATE PHOSPHATASE"/>
    <property type="match status" value="1"/>
</dbReference>
<dbReference type="EMBL" id="BOML01000043">
    <property type="protein sequence ID" value="GIE04134.1"/>
    <property type="molecule type" value="Genomic_DNA"/>
</dbReference>